<dbReference type="AlphaFoldDB" id="A0A2W4R9R3"/>
<gene>
    <name evidence="1" type="ORF">DM484_09580</name>
</gene>
<accession>A0A2W4R9R3</accession>
<dbReference type="Pfam" id="PF11743">
    <property type="entry name" value="DUF3301"/>
    <property type="match status" value="1"/>
</dbReference>
<protein>
    <submittedName>
        <fullName evidence="1">DUF3301 domain-containing protein</fullName>
    </submittedName>
</protein>
<dbReference type="Proteomes" id="UP000249396">
    <property type="component" value="Unassembled WGS sequence"/>
</dbReference>
<evidence type="ECO:0000313" key="1">
    <source>
        <dbReference type="EMBL" id="PZN80642.1"/>
    </source>
</evidence>
<sequence length="106" mass="12347">MEIAILFIIGTVVWFWFDSLKSREAGIRAVRHACEEEGLQLLDETISVIHMKPARNEYGRLVWLRVYQFEFSDTGENRRRGSVHLKGQQVVMLNLGLRLVKNDMTL</sequence>
<dbReference type="InterPro" id="IPR021732">
    <property type="entry name" value="DUF3301"/>
</dbReference>
<organism evidence="1 2">
    <name type="scientific">Candidatus Methylumidiphilus alinenensis</name>
    <dbReference type="NCBI Taxonomy" id="2202197"/>
    <lineage>
        <taxon>Bacteria</taxon>
        <taxon>Pseudomonadati</taxon>
        <taxon>Pseudomonadota</taxon>
        <taxon>Gammaproteobacteria</taxon>
        <taxon>Methylococcales</taxon>
        <taxon>Candidatus Methylumidiphilus</taxon>
    </lineage>
</organism>
<reference evidence="1 2" key="1">
    <citation type="journal article" date="2018" name="Aquat. Microb. Ecol.">
        <title>Gammaproteobacterial methanotrophs dominate.</title>
        <authorList>
            <person name="Rissanen A.J."/>
            <person name="Saarenheimo J."/>
            <person name="Tiirola M."/>
            <person name="Peura S."/>
            <person name="Aalto S.L."/>
            <person name="Karvinen A."/>
            <person name="Nykanen H."/>
        </authorList>
    </citation>
    <scope>NUCLEOTIDE SEQUENCE [LARGE SCALE GENOMIC DNA]</scope>
    <source>
        <strain evidence="1">AMbin10</strain>
    </source>
</reference>
<dbReference type="EMBL" id="QJPH01000279">
    <property type="protein sequence ID" value="PZN80642.1"/>
    <property type="molecule type" value="Genomic_DNA"/>
</dbReference>
<evidence type="ECO:0000313" key="2">
    <source>
        <dbReference type="Proteomes" id="UP000249396"/>
    </source>
</evidence>
<comment type="caution">
    <text evidence="1">The sequence shown here is derived from an EMBL/GenBank/DDBJ whole genome shotgun (WGS) entry which is preliminary data.</text>
</comment>
<name>A0A2W4R9R3_9GAMM</name>
<proteinExistence type="predicted"/>